<name>A0ABU5PWJ1_9XANT</name>
<sequence length="65" mass="7111">MSTERDCSFSAAYRLCLGTLLVVIQKQPKIYTMDGPDKLRIKLPMPEGADRFNAARGLLAALTPG</sequence>
<proteinExistence type="predicted"/>
<accession>A0ABU5PWJ1</accession>
<comment type="caution">
    <text evidence="1">The sequence shown here is derived from an EMBL/GenBank/DDBJ whole genome shotgun (WGS) entry which is preliminary data.</text>
</comment>
<evidence type="ECO:0000313" key="1">
    <source>
        <dbReference type="EMBL" id="MEA5123654.1"/>
    </source>
</evidence>
<keyword evidence="2" id="KW-1185">Reference proteome</keyword>
<gene>
    <name evidence="1" type="ORF">VB146_07205</name>
</gene>
<dbReference type="RefSeq" id="WP_161946506.1">
    <property type="nucleotide sequence ID" value="NZ_JAYFSO010000006.1"/>
</dbReference>
<reference evidence="1 2" key="1">
    <citation type="submission" date="2023-12" db="EMBL/GenBank/DDBJ databases">
        <title>Genome sequencing of Xanthomonas floridensis.</title>
        <authorList>
            <person name="Greer S."/>
            <person name="Harrison J."/>
            <person name="Grant M."/>
            <person name="Vicente J."/>
            <person name="Studholme D."/>
        </authorList>
    </citation>
    <scope>NUCLEOTIDE SEQUENCE [LARGE SCALE GENOMIC DNA]</scope>
    <source>
        <strain evidence="1 2">WHRI 8848</strain>
    </source>
</reference>
<dbReference type="EMBL" id="JAYFSO010000006">
    <property type="protein sequence ID" value="MEA5123654.1"/>
    <property type="molecule type" value="Genomic_DNA"/>
</dbReference>
<organism evidence="1 2">
    <name type="scientific">Xanthomonas floridensis</name>
    <dbReference type="NCBI Taxonomy" id="1843580"/>
    <lineage>
        <taxon>Bacteria</taxon>
        <taxon>Pseudomonadati</taxon>
        <taxon>Pseudomonadota</taxon>
        <taxon>Gammaproteobacteria</taxon>
        <taxon>Lysobacterales</taxon>
        <taxon>Lysobacteraceae</taxon>
        <taxon>Xanthomonas</taxon>
    </lineage>
</organism>
<protein>
    <submittedName>
        <fullName evidence="1">Uncharacterized protein</fullName>
    </submittedName>
</protein>
<dbReference type="Proteomes" id="UP001303614">
    <property type="component" value="Unassembled WGS sequence"/>
</dbReference>
<evidence type="ECO:0000313" key="2">
    <source>
        <dbReference type="Proteomes" id="UP001303614"/>
    </source>
</evidence>